<name>A0A135U8C0_9PEZI</name>
<evidence type="ECO:0000313" key="2">
    <source>
        <dbReference type="EMBL" id="KXH56613.1"/>
    </source>
</evidence>
<feature type="compositionally biased region" description="Acidic residues" evidence="1">
    <location>
        <begin position="291"/>
        <end position="300"/>
    </location>
</feature>
<protein>
    <submittedName>
        <fullName evidence="2">Uncharacterized protein</fullName>
    </submittedName>
</protein>
<feature type="region of interest" description="Disordered" evidence="1">
    <location>
        <begin position="277"/>
        <end position="311"/>
    </location>
</feature>
<dbReference type="EMBL" id="JEMN01000780">
    <property type="protein sequence ID" value="KXH56613.1"/>
    <property type="molecule type" value="Genomic_DNA"/>
</dbReference>
<organism evidence="2 3">
    <name type="scientific">Colletotrichum nymphaeae SA-01</name>
    <dbReference type="NCBI Taxonomy" id="1460502"/>
    <lineage>
        <taxon>Eukaryota</taxon>
        <taxon>Fungi</taxon>
        <taxon>Dikarya</taxon>
        <taxon>Ascomycota</taxon>
        <taxon>Pezizomycotina</taxon>
        <taxon>Sordariomycetes</taxon>
        <taxon>Hypocreomycetidae</taxon>
        <taxon>Glomerellales</taxon>
        <taxon>Glomerellaceae</taxon>
        <taxon>Colletotrichum</taxon>
        <taxon>Colletotrichum acutatum species complex</taxon>
    </lineage>
</organism>
<proteinExistence type="predicted"/>
<sequence length="890" mass="102686">MEYSGVYLTSEEQGSDPLFEAIAPSIQIIRLQLAKHKLRESSPSRAALEKIYVILRQRFHKLRGPSYEVSWWWLQDAMYMSSTLRDAVRRIQRPLSSTDIDALQTLGDYVVKWYSPDGLGAAATIYCRILIQIDSRPSYLQDERRPHVVKELAKAYVDPALSRERFEGQHSIILQGLSEIRKGDHYDIVQFYHHLGAWYLHEDGKSMELKSRVNLGEEILRRTHEMQVQLFGAEDYRPVKTVDILSKYYIQEAREVEAASLLESVLRPHKISGNALIDAPVGSGDKRDNFGDDEDDDDGGEFERAGDERKRQALKECKDSLKGSGLTDNFDARLRSLLAPPSFVWKDSQIYLCDIDNIRWQKVVLTETLENYPLCMVVRNCKVELRVPMATILPNGEESAQVGAAATDHELAHNNARDLLGSHASSYLQKLRSRTEPQETKPNLTTPDIETRLWVFPRELMESEWQTPQHRENLGQRAPDQTYVQPVYQYRKLPGPEEWVVTVTYSAKPEWPMFTGQQEQLPFLGPARPGSVPRIDNLAHTWLFRNDLEYTIQQKLDEDSSISLVCPFICYKEVRKLRGFGWGFKYAEFMQQLRLSVRHSGQREAIMGFKAALCRNSNMHLPKPKLTNIVYQNVCNHVSGGTNDLEMNVSEKHHESAGFFNHIPGLSLLIHPGDRWHGFNLVSSIWADWETFVVNDDLPKNGYPRLESEDGELMNCRGIIRGRWMPSNLEGYYPVEEVYVVDAVFNSTQEPDTQWDFIFSAGHLDDTSKTPMSAAEKRLLMGSLNPSFFDYIDPYTRQFLSGGSFFHRDKTSAPKELTFNEKLMLKAMERKKEFDLLNEKKKQWKDDPRKMAEIEREIRICEEKWEQFDKDLASTKNKLLLANIVEEKKL</sequence>
<reference evidence="2 3" key="1">
    <citation type="submission" date="2014-02" db="EMBL/GenBank/DDBJ databases">
        <title>The genome sequence of Colletotrichum nymphaeae SA-01.</title>
        <authorList>
            <person name="Baroncelli R."/>
            <person name="Thon M.R."/>
        </authorList>
    </citation>
    <scope>NUCLEOTIDE SEQUENCE [LARGE SCALE GENOMIC DNA]</scope>
    <source>
        <strain evidence="2 3">SA-01</strain>
    </source>
</reference>
<gene>
    <name evidence="2" type="ORF">CNYM01_10716</name>
</gene>
<evidence type="ECO:0000313" key="3">
    <source>
        <dbReference type="Proteomes" id="UP000070054"/>
    </source>
</evidence>
<evidence type="ECO:0000256" key="1">
    <source>
        <dbReference type="SAM" id="MobiDB-lite"/>
    </source>
</evidence>
<feature type="compositionally biased region" description="Basic and acidic residues" evidence="1">
    <location>
        <begin position="301"/>
        <end position="311"/>
    </location>
</feature>
<dbReference type="Proteomes" id="UP000070054">
    <property type="component" value="Unassembled WGS sequence"/>
</dbReference>
<comment type="caution">
    <text evidence="2">The sequence shown here is derived from an EMBL/GenBank/DDBJ whole genome shotgun (WGS) entry which is preliminary data.</text>
</comment>
<keyword evidence="3" id="KW-1185">Reference proteome</keyword>
<dbReference type="AlphaFoldDB" id="A0A135U8C0"/>
<accession>A0A135U8C0</accession>